<dbReference type="GO" id="GO:0075521">
    <property type="term" value="P:microtubule-dependent intracellular transport of viral material towards nucleus"/>
    <property type="evidence" value="ECO:0007669"/>
    <property type="project" value="UniProtKB-UniRule"/>
</dbReference>
<dbReference type="EMBL" id="KX781285">
    <property type="protein sequence ID" value="AQM73688.1"/>
    <property type="molecule type" value="Genomic_DNA"/>
</dbReference>
<evidence type="ECO:0000256" key="2">
    <source>
        <dbReference type="ARBA" id="ARBA00022553"/>
    </source>
</evidence>
<evidence type="ECO:0000256" key="1">
    <source>
        <dbReference type="ARBA" id="ARBA00022524"/>
    </source>
</evidence>
<evidence type="ECO:0000256" key="14">
    <source>
        <dbReference type="ARBA" id="ARBA00023296"/>
    </source>
</evidence>
<reference evidence="17" key="1">
    <citation type="journal article" date="2016" name="J. Am. Acad. Dermatol.">
        <title>Human polyomavirus 6 and 7 are associated with pruritic and dyskeratotic dermatoses.</title>
        <authorList>
            <person name="Nguyen K.D."/>
            <person name="Lee E.E."/>
            <person name="Yue Y."/>
            <person name="Stork J."/>
            <person name="Pock L."/>
            <person name="North J.P."/>
            <person name="Vandergriff T."/>
            <person name="Cockerell C."/>
            <person name="Hosler G.A."/>
            <person name="Pastrana D.V."/>
            <person name="Buck C.B."/>
            <person name="Wang R.C."/>
        </authorList>
    </citation>
    <scope>NUCLEOTIDE SEQUENCE</scope>
    <source>
        <strain evidence="17">Dysk6</strain>
    </source>
</reference>
<keyword evidence="11 15" id="KW-1176">Cytoplasmic inwards viral transport</keyword>
<evidence type="ECO:0000256" key="5">
    <source>
        <dbReference type="ARBA" id="ARBA00022581"/>
    </source>
</evidence>
<organism evidence="17">
    <name type="scientific">Human papillomavirus</name>
    <dbReference type="NCBI Taxonomy" id="10566"/>
    <lineage>
        <taxon>Viruses</taxon>
        <taxon>Monodnaviria</taxon>
        <taxon>Shotokuvirae</taxon>
        <taxon>Cossaviricota</taxon>
        <taxon>Papovaviricetes</taxon>
        <taxon>Zurhausenvirales</taxon>
        <taxon>Papillomaviridae</taxon>
    </lineage>
</organism>
<keyword evidence="2 15" id="KW-0597">Phosphoprotein</keyword>
<dbReference type="GO" id="GO:0005198">
    <property type="term" value="F:structural molecule activity"/>
    <property type="evidence" value="ECO:0007669"/>
    <property type="project" value="UniProtKB-UniRule"/>
</dbReference>
<gene>
    <name evidence="15" type="primary">L2</name>
</gene>
<comment type="similarity">
    <text evidence="15">Belongs to the papillomaviridae L2 protein family.</text>
</comment>
<name>A0A1Q1PPE4_9PAPI</name>
<comment type="function">
    <text evidence="15">Minor protein of the capsid that localizes along the inner surface of the virion, within the central cavities beneath the L1 pentamers. Plays a role in capsid stabilization through interaction with the major capsid protein L1. Once the virion enters the host cell, L2 escorts the genomic DNA into the nucleus by promoting escape from the endosomal compartments and traffic through the host Golgi network. Mechanistically, the C-terminus of L2 possesses a cell-penetrating peptide that protudes from the host endosome, interacts with host cytoplasmic retromer cargo and thereby mediates the capsid delivery to the host trans-Golgi network. Plays a role through its interaction with host dynein in the intracellular microtubule-dependent transport of viral capsid toward the nucleus. Mediates the viral genome import into the nucleus through binding to host importins. Once within the nucleus, L2 localizes viral genomes to host PML bodies in order to activate early gene expression for establishment of infection. Later on, promotes late gene expression by interacting with the viral E2 protein and by inhibiting its transcriptional activation functions. During virion assembly, encapsidates the genome by direct interaction with the viral DNA.</text>
</comment>
<dbReference type="GO" id="GO:0043657">
    <property type="term" value="C:host cell"/>
    <property type="evidence" value="ECO:0007669"/>
    <property type="project" value="GOC"/>
</dbReference>
<comment type="subunit">
    <text evidence="15">Interacts with major capsid protein L1. Interacts with E2; this interaction inhibits E2 transcriptional activity but not the DNA replication function E2. Interacts with host HSPA8; this interaction is required for L2 nuclear translocation. Interacts with host importins KPNB2 and KPNB3. Forms a complex with importin alpha2-beta1 heterodimers via interaction with the importin alpha2 adapter. Interacts with host DYNLT1; this interaction is essential for virus intracellular transport during entry. Interacts (via C-terminus) with host retromer subunits VPS35 AND VPS29.</text>
</comment>
<keyword evidence="4 15" id="KW-1048">Host nucleus</keyword>
<evidence type="ECO:0000256" key="16">
    <source>
        <dbReference type="SAM" id="MobiDB-lite"/>
    </source>
</evidence>
<sequence>MLPAKRAKRDTAENIYRNCQITGDCPPDVVNKIENKTWADVLLQAFSSIIFLGNLGIGTGKGGVVGAARPLPGGRVVPETIAPRPQPARPTLSRPNVTRPARPFSVPLDTIGIGARPIDPSGIRPIDVVNPSSPAIVTLSEAVPDTVITIGEGNVPDLEVITDTTSIGSHPTVFQSPDNGVAILNVTPSEPPPTRVVFTTEIQNPLFESNVGHIDPTYDVHVNPFVTTETITFGEEIPLEPINPRSEFDITDIPKSSTPIEKLEKAYDTVKSFYRKRIQQVPTRNPNLLGDVSRAIQFGFENPAFDPEVTLQFEEDVNEVTAAPDPDFAGIRRIGRPFLTATTEGKVRVSRLGNRAGVRTRSGTVTGHDVHYYYDISTIPEIELSTFQNSSLSGVSEPSTAETFIGASTSNIDSYADADLLDTYAESFSNAHIILHTTDEADETLAVPFIKSTIPFKPFVIDIDSGYFYSAENNNKGNIHPGTPTVPLIPSVSVTVLSNDFMLHPSLLQRRKRKRSDSF</sequence>
<evidence type="ECO:0000256" key="12">
    <source>
        <dbReference type="ARBA" id="ARBA00023125"/>
    </source>
</evidence>
<evidence type="ECO:0000256" key="10">
    <source>
        <dbReference type="ARBA" id="ARBA00023046"/>
    </source>
</evidence>
<feature type="disulfide bond" evidence="15">
    <location>
        <begin position="19"/>
        <end position="25"/>
    </location>
</feature>
<dbReference type="GO" id="GO:0042025">
    <property type="term" value="C:host cell nucleus"/>
    <property type="evidence" value="ECO:0007669"/>
    <property type="project" value="UniProtKB-SubCell"/>
</dbReference>
<comment type="subcellular location">
    <subcellularLocation>
        <location evidence="15">Virion</location>
    </subcellularLocation>
    <subcellularLocation>
        <location evidence="15">Host nucleus</location>
    </subcellularLocation>
</comment>
<evidence type="ECO:0000313" key="17">
    <source>
        <dbReference type="EMBL" id="AQM73688.1"/>
    </source>
</evidence>
<evidence type="ECO:0000256" key="4">
    <source>
        <dbReference type="ARBA" id="ARBA00022562"/>
    </source>
</evidence>
<accession>A0A1Q1PPE4</accession>
<evidence type="ECO:0000256" key="13">
    <source>
        <dbReference type="ARBA" id="ARBA00023157"/>
    </source>
</evidence>
<dbReference type="HAMAP" id="MF_04003">
    <property type="entry name" value="PPV_L2"/>
    <property type="match status" value="1"/>
</dbReference>
<keyword evidence="12 15" id="KW-0238">DNA-binding</keyword>
<dbReference type="InterPro" id="IPR000784">
    <property type="entry name" value="Late_L2"/>
</dbReference>
<keyword evidence="5 15" id="KW-0945">Host-virus interaction</keyword>
<keyword evidence="10" id="KW-1039">Host endosome</keyword>
<evidence type="ECO:0000256" key="9">
    <source>
        <dbReference type="ARBA" id="ARBA00022952"/>
    </source>
</evidence>
<protein>
    <recommendedName>
        <fullName evidence="15">Minor capsid protein L2</fullName>
    </recommendedName>
</protein>
<dbReference type="GO" id="GO:0019028">
    <property type="term" value="C:viral capsid"/>
    <property type="evidence" value="ECO:0007669"/>
    <property type="project" value="UniProtKB-UniRule"/>
</dbReference>
<keyword evidence="13 15" id="KW-1015">Disulfide bond</keyword>
<keyword evidence="1 15" id="KW-1163">Viral penetration into host nucleus</keyword>
<keyword evidence="14 15" id="KW-1160">Virus entry into host cell</keyword>
<keyword evidence="7 15" id="KW-0946">Virion</keyword>
<dbReference type="Pfam" id="PF00513">
    <property type="entry name" value="Late_protein_L2"/>
    <property type="match status" value="1"/>
</dbReference>
<evidence type="ECO:0000256" key="11">
    <source>
        <dbReference type="ARBA" id="ARBA00023120"/>
    </source>
</evidence>
<comment type="caution">
    <text evidence="15">Lacks conserved residue(s) required for the propagation of feature annotation.</text>
</comment>
<dbReference type="GO" id="GO:0046718">
    <property type="term" value="P:symbiont entry into host cell"/>
    <property type="evidence" value="ECO:0007669"/>
    <property type="project" value="UniProtKB-KW"/>
</dbReference>
<evidence type="ECO:0000256" key="3">
    <source>
        <dbReference type="ARBA" id="ARBA00022561"/>
    </source>
</evidence>
<keyword evidence="9 15" id="KW-1177">Microtubular inwards viral transport</keyword>
<evidence type="ECO:0000256" key="7">
    <source>
        <dbReference type="ARBA" id="ARBA00022844"/>
    </source>
</evidence>
<evidence type="ECO:0000256" key="6">
    <source>
        <dbReference type="ARBA" id="ARBA00022812"/>
    </source>
</evidence>
<comment type="PTM">
    <text evidence="15">Highly phosphorylated.</text>
</comment>
<evidence type="ECO:0000256" key="8">
    <source>
        <dbReference type="ARBA" id="ARBA00022921"/>
    </source>
</evidence>
<keyword evidence="8 15" id="KW-0426">Late protein</keyword>
<feature type="region of interest" description="Disordered" evidence="16">
    <location>
        <begin position="78"/>
        <end position="103"/>
    </location>
</feature>
<keyword evidence="3 15" id="KW-0167">Capsid protein</keyword>
<dbReference type="GO" id="GO:0003677">
    <property type="term" value="F:DNA binding"/>
    <property type="evidence" value="ECO:0007669"/>
    <property type="project" value="UniProtKB-UniRule"/>
</dbReference>
<evidence type="ECO:0000256" key="15">
    <source>
        <dbReference type="HAMAP-Rule" id="MF_04003"/>
    </source>
</evidence>
<keyword evidence="6" id="KW-1040">Host Golgi apparatus</keyword>
<proteinExistence type="inferred from homology"/>
<dbReference type="GO" id="GO:0075732">
    <property type="term" value="P:viral penetration into host nucleus"/>
    <property type="evidence" value="ECO:0007669"/>
    <property type="project" value="UniProtKB-KW"/>
</dbReference>